<dbReference type="PANTHER" id="PTHR24220:SF685">
    <property type="entry name" value="ABC TRANSPORTER RELATED"/>
    <property type="match status" value="1"/>
</dbReference>
<dbReference type="PROSITE" id="PS01095">
    <property type="entry name" value="GH18_1"/>
    <property type="match status" value="1"/>
</dbReference>
<evidence type="ECO:0000256" key="4">
    <source>
        <dbReference type="SAM" id="MobiDB-lite"/>
    </source>
</evidence>
<dbReference type="InterPro" id="IPR017911">
    <property type="entry name" value="MacB-like_ATP-bd"/>
</dbReference>
<keyword evidence="7" id="KW-1185">Reference proteome</keyword>
<dbReference type="EMBL" id="JAJAGO010000011">
    <property type="protein sequence ID" value="MCT2592742.1"/>
    <property type="molecule type" value="Genomic_DNA"/>
</dbReference>
<reference evidence="6 7" key="1">
    <citation type="submission" date="2021-10" db="EMBL/GenBank/DDBJ databases">
        <title>Streptomyces gossypii sp. nov., isolated from soil collected from cotton field.</title>
        <authorList>
            <person name="Ge X."/>
            <person name="Chen X."/>
            <person name="Liu W."/>
        </authorList>
    </citation>
    <scope>NUCLEOTIDE SEQUENCE [LARGE SCALE GENOMIC DNA]</scope>
    <source>
        <strain evidence="6 7">N2-109</strain>
    </source>
</reference>
<keyword evidence="2" id="KW-0547">Nucleotide-binding</keyword>
<dbReference type="CDD" id="cd03255">
    <property type="entry name" value="ABC_MJ0796_LolCDE_FtsE"/>
    <property type="match status" value="1"/>
</dbReference>
<evidence type="ECO:0000256" key="2">
    <source>
        <dbReference type="ARBA" id="ARBA00022741"/>
    </source>
</evidence>
<dbReference type="RefSeq" id="WP_260220069.1">
    <property type="nucleotide sequence ID" value="NZ_JAJAGO010000011.1"/>
</dbReference>
<dbReference type="PANTHER" id="PTHR24220">
    <property type="entry name" value="IMPORT ATP-BINDING PROTEIN"/>
    <property type="match status" value="1"/>
</dbReference>
<dbReference type="InterPro" id="IPR027417">
    <property type="entry name" value="P-loop_NTPase"/>
</dbReference>
<evidence type="ECO:0000313" key="6">
    <source>
        <dbReference type="EMBL" id="MCT2592742.1"/>
    </source>
</evidence>
<sequence length="256" mass="26553">MADTEAAAKTAAAAGAQTHAPPRGGVRLRGVTKTYGSGETALRALDGVDLDIEPGELVVVLGPSGSGKTTLLNVIGGIEPADTGEISVAGTELTGRPPKDLVAFRRERVGFVFQFFNLVPTLTARENIEAMMELTGRGDRSGAPGLLGAVGLSDRMDHFPAQLSGGQQQRVSLARALATDPDLLLADEPTGALDVATGTSVLALLQETNRQGRGVLMVTHNASVAALAHLVVTMRDGRVETVRRNAAPADADTVSW</sequence>
<dbReference type="SMART" id="SM00382">
    <property type="entry name" value="AAA"/>
    <property type="match status" value="1"/>
</dbReference>
<organism evidence="6 7">
    <name type="scientific">Streptomyces gossypii</name>
    <dbReference type="NCBI Taxonomy" id="2883101"/>
    <lineage>
        <taxon>Bacteria</taxon>
        <taxon>Bacillati</taxon>
        <taxon>Actinomycetota</taxon>
        <taxon>Actinomycetes</taxon>
        <taxon>Kitasatosporales</taxon>
        <taxon>Streptomycetaceae</taxon>
        <taxon>Streptomyces</taxon>
    </lineage>
</organism>
<evidence type="ECO:0000256" key="3">
    <source>
        <dbReference type="ARBA" id="ARBA00022840"/>
    </source>
</evidence>
<accession>A0ABT2JXW6</accession>
<comment type="caution">
    <text evidence="6">The sequence shown here is derived from an EMBL/GenBank/DDBJ whole genome shotgun (WGS) entry which is preliminary data.</text>
</comment>
<dbReference type="Proteomes" id="UP001156389">
    <property type="component" value="Unassembled WGS sequence"/>
</dbReference>
<keyword evidence="3 6" id="KW-0067">ATP-binding</keyword>
<dbReference type="GO" id="GO:0005524">
    <property type="term" value="F:ATP binding"/>
    <property type="evidence" value="ECO:0007669"/>
    <property type="project" value="UniProtKB-KW"/>
</dbReference>
<dbReference type="InterPro" id="IPR015854">
    <property type="entry name" value="ABC_transpr_LolD-like"/>
</dbReference>
<feature type="region of interest" description="Disordered" evidence="4">
    <location>
        <begin position="1"/>
        <end position="27"/>
    </location>
</feature>
<dbReference type="PROSITE" id="PS00211">
    <property type="entry name" value="ABC_TRANSPORTER_1"/>
    <property type="match status" value="1"/>
</dbReference>
<feature type="compositionally biased region" description="Low complexity" evidence="4">
    <location>
        <begin position="1"/>
        <end position="20"/>
    </location>
</feature>
<dbReference type="InterPro" id="IPR017871">
    <property type="entry name" value="ABC_transporter-like_CS"/>
</dbReference>
<evidence type="ECO:0000259" key="5">
    <source>
        <dbReference type="PROSITE" id="PS50893"/>
    </source>
</evidence>
<keyword evidence="1" id="KW-0813">Transport</keyword>
<feature type="domain" description="ABC transporter" evidence="5">
    <location>
        <begin position="26"/>
        <end position="254"/>
    </location>
</feature>
<protein>
    <submittedName>
        <fullName evidence="6">ABC transporter ATP-binding protein</fullName>
    </submittedName>
</protein>
<dbReference type="PROSITE" id="PS50893">
    <property type="entry name" value="ABC_TRANSPORTER_2"/>
    <property type="match status" value="1"/>
</dbReference>
<dbReference type="InterPro" id="IPR003439">
    <property type="entry name" value="ABC_transporter-like_ATP-bd"/>
</dbReference>
<dbReference type="Pfam" id="PF00005">
    <property type="entry name" value="ABC_tran"/>
    <property type="match status" value="1"/>
</dbReference>
<dbReference type="InterPro" id="IPR001579">
    <property type="entry name" value="Glyco_hydro_18_chit_AS"/>
</dbReference>
<gene>
    <name evidence="6" type="ORF">LHJ74_22985</name>
</gene>
<evidence type="ECO:0000313" key="7">
    <source>
        <dbReference type="Proteomes" id="UP001156389"/>
    </source>
</evidence>
<dbReference type="InterPro" id="IPR003593">
    <property type="entry name" value="AAA+_ATPase"/>
</dbReference>
<dbReference type="SUPFAM" id="SSF52540">
    <property type="entry name" value="P-loop containing nucleoside triphosphate hydrolases"/>
    <property type="match status" value="1"/>
</dbReference>
<dbReference type="Gene3D" id="3.40.50.300">
    <property type="entry name" value="P-loop containing nucleotide triphosphate hydrolases"/>
    <property type="match status" value="1"/>
</dbReference>
<name>A0ABT2JXW6_9ACTN</name>
<proteinExistence type="predicted"/>
<evidence type="ECO:0000256" key="1">
    <source>
        <dbReference type="ARBA" id="ARBA00022448"/>
    </source>
</evidence>